<dbReference type="InterPro" id="IPR003604">
    <property type="entry name" value="Matrin/U1-like-C_Znf_C2H2"/>
</dbReference>
<dbReference type="AlphaFoldDB" id="A0A2U1LQ82"/>
<evidence type="ECO:0000256" key="2">
    <source>
        <dbReference type="ARBA" id="ARBA00022723"/>
    </source>
</evidence>
<dbReference type="InterPro" id="IPR051868">
    <property type="entry name" value="ZN346_ZMAT4"/>
</dbReference>
<dbReference type="GO" id="GO:0003676">
    <property type="term" value="F:nucleic acid binding"/>
    <property type="evidence" value="ECO:0007669"/>
    <property type="project" value="InterPro"/>
</dbReference>
<dbReference type="InterPro" id="IPR013087">
    <property type="entry name" value="Znf_C2H2_type"/>
</dbReference>
<dbReference type="SUPFAM" id="SSF57667">
    <property type="entry name" value="beta-beta-alpha zinc fingers"/>
    <property type="match status" value="3"/>
</dbReference>
<protein>
    <submittedName>
        <fullName evidence="9">Zinc finger, C2H2-like protein</fullName>
    </submittedName>
</protein>
<dbReference type="SMART" id="SM00451">
    <property type="entry name" value="ZnF_U1"/>
    <property type="match status" value="4"/>
</dbReference>
<keyword evidence="3" id="KW-0677">Repeat</keyword>
<evidence type="ECO:0000256" key="7">
    <source>
        <dbReference type="SAM" id="MobiDB-lite"/>
    </source>
</evidence>
<keyword evidence="2" id="KW-0479">Metal-binding</keyword>
<keyword evidence="5" id="KW-0862">Zinc</keyword>
<comment type="caution">
    <text evidence="9">The sequence shown here is derived from an EMBL/GenBank/DDBJ whole genome shotgun (WGS) entry which is preliminary data.</text>
</comment>
<dbReference type="Pfam" id="PF12874">
    <property type="entry name" value="zf-met"/>
    <property type="match status" value="3"/>
</dbReference>
<feature type="domain" description="C2H2-type" evidence="8">
    <location>
        <begin position="224"/>
        <end position="246"/>
    </location>
</feature>
<proteinExistence type="predicted"/>
<keyword evidence="6" id="KW-0539">Nucleus</keyword>
<evidence type="ECO:0000256" key="5">
    <source>
        <dbReference type="ARBA" id="ARBA00022833"/>
    </source>
</evidence>
<accession>A0A2U1LQ82</accession>
<dbReference type="Gene3D" id="3.30.160.60">
    <property type="entry name" value="Classic Zinc Finger"/>
    <property type="match status" value="3"/>
</dbReference>
<evidence type="ECO:0000256" key="3">
    <source>
        <dbReference type="ARBA" id="ARBA00022737"/>
    </source>
</evidence>
<name>A0A2U1LQ82_ARTAN</name>
<dbReference type="EMBL" id="PKPP01008270">
    <property type="protein sequence ID" value="PWA51140.1"/>
    <property type="molecule type" value="Genomic_DNA"/>
</dbReference>
<gene>
    <name evidence="9" type="ORF">CTI12_AA466460</name>
</gene>
<organism evidence="9 10">
    <name type="scientific">Artemisia annua</name>
    <name type="common">Sweet wormwood</name>
    <dbReference type="NCBI Taxonomy" id="35608"/>
    <lineage>
        <taxon>Eukaryota</taxon>
        <taxon>Viridiplantae</taxon>
        <taxon>Streptophyta</taxon>
        <taxon>Embryophyta</taxon>
        <taxon>Tracheophyta</taxon>
        <taxon>Spermatophyta</taxon>
        <taxon>Magnoliopsida</taxon>
        <taxon>eudicotyledons</taxon>
        <taxon>Gunneridae</taxon>
        <taxon>Pentapetalae</taxon>
        <taxon>asterids</taxon>
        <taxon>campanulids</taxon>
        <taxon>Asterales</taxon>
        <taxon>Asteraceae</taxon>
        <taxon>Asteroideae</taxon>
        <taxon>Anthemideae</taxon>
        <taxon>Artemisiinae</taxon>
        <taxon>Artemisia</taxon>
    </lineage>
</organism>
<feature type="compositionally biased region" description="Polar residues" evidence="7">
    <location>
        <begin position="1"/>
        <end position="19"/>
    </location>
</feature>
<dbReference type="InterPro" id="IPR036236">
    <property type="entry name" value="Znf_C2H2_sf"/>
</dbReference>
<comment type="subcellular location">
    <subcellularLocation>
        <location evidence="1">Nucleus</location>
    </subcellularLocation>
</comment>
<dbReference type="GO" id="GO:0008270">
    <property type="term" value="F:zinc ion binding"/>
    <property type="evidence" value="ECO:0007669"/>
    <property type="project" value="UniProtKB-KW"/>
</dbReference>
<dbReference type="GO" id="GO:0005634">
    <property type="term" value="C:nucleus"/>
    <property type="evidence" value="ECO:0007669"/>
    <property type="project" value="UniProtKB-SubCell"/>
</dbReference>
<evidence type="ECO:0000313" key="10">
    <source>
        <dbReference type="Proteomes" id="UP000245207"/>
    </source>
</evidence>
<dbReference type="PROSITE" id="PS00028">
    <property type="entry name" value="ZINC_FINGER_C2H2_1"/>
    <property type="match status" value="1"/>
</dbReference>
<dbReference type="PANTHER" id="PTHR46144:SF6">
    <property type="entry name" value="C2H2-TYPE DOMAIN-CONTAINING PROTEIN"/>
    <property type="match status" value="1"/>
</dbReference>
<feature type="region of interest" description="Disordered" evidence="7">
    <location>
        <begin position="1"/>
        <end position="24"/>
    </location>
</feature>
<evidence type="ECO:0000313" key="9">
    <source>
        <dbReference type="EMBL" id="PWA51140.1"/>
    </source>
</evidence>
<keyword evidence="4" id="KW-0863">Zinc-finger</keyword>
<evidence type="ECO:0000259" key="8">
    <source>
        <dbReference type="PROSITE" id="PS00028"/>
    </source>
</evidence>
<evidence type="ECO:0000256" key="4">
    <source>
        <dbReference type="ARBA" id="ARBA00022771"/>
    </source>
</evidence>
<evidence type="ECO:0000256" key="1">
    <source>
        <dbReference type="ARBA" id="ARBA00004123"/>
    </source>
</evidence>
<dbReference type="PANTHER" id="PTHR46144">
    <property type="entry name" value="ZINC FINGER PROTEIN 385B-LIKE"/>
    <property type="match status" value="1"/>
</dbReference>
<reference evidence="9 10" key="1">
    <citation type="journal article" date="2018" name="Mol. Plant">
        <title>The genome of Artemisia annua provides insight into the evolution of Asteraceae family and artemisinin biosynthesis.</title>
        <authorList>
            <person name="Shen Q."/>
            <person name="Zhang L."/>
            <person name="Liao Z."/>
            <person name="Wang S."/>
            <person name="Yan T."/>
            <person name="Shi P."/>
            <person name="Liu M."/>
            <person name="Fu X."/>
            <person name="Pan Q."/>
            <person name="Wang Y."/>
            <person name="Lv Z."/>
            <person name="Lu X."/>
            <person name="Zhang F."/>
            <person name="Jiang W."/>
            <person name="Ma Y."/>
            <person name="Chen M."/>
            <person name="Hao X."/>
            <person name="Li L."/>
            <person name="Tang Y."/>
            <person name="Lv G."/>
            <person name="Zhou Y."/>
            <person name="Sun X."/>
            <person name="Brodelius P.E."/>
            <person name="Rose J.K.C."/>
            <person name="Tang K."/>
        </authorList>
    </citation>
    <scope>NUCLEOTIDE SEQUENCE [LARGE SCALE GENOMIC DNA]</scope>
    <source>
        <strain evidence="10">cv. Huhao1</strain>
        <tissue evidence="9">Leaf</tissue>
    </source>
</reference>
<dbReference type="Proteomes" id="UP000245207">
    <property type="component" value="Unassembled WGS sequence"/>
</dbReference>
<dbReference type="SMART" id="SM00355">
    <property type="entry name" value="ZnF_C2H2"/>
    <property type="match status" value="4"/>
</dbReference>
<keyword evidence="10" id="KW-1185">Reference proteome</keyword>
<evidence type="ECO:0000256" key="6">
    <source>
        <dbReference type="ARBA" id="ARBA00023242"/>
    </source>
</evidence>
<dbReference type="OrthoDB" id="1742756at2759"/>
<sequence>MVATISNSPAHSEITTPQHPDNEKNQDVVQNEALAVVDSLFVCSIPDPGCDYQKIVTEDQMTTPMCMDPTSMTKTNGGAQNGYDKLNVSQLLWCKICKVSCSSEQSLESHMVGKQHLKALKSEEIKAVQASQTSMDMTPVEMPLEDLKPIKCETVNMDGNNKSTRCEVCNVSCTSKKDFKRHLAGKQHLKNLIKLGKVPELPSTPSPLVNMTGVNPKEGNSTQCELCGVSCTSRQELNKHLEGQKHKKIVRNLQMLKRQSPAPAAAKTSLEDLMNEDMKEGEILTGDGSKRKANGSVASDDKVDTKRLKVTEEDSGELVTCRSCNVAYNGLMAYQNHVLSPEHSAMVMKQGNGGSSKHPKDRRNLLEGCRTTSLSKTSMEKAVVAALQEGLLISTHDPDDEEFPIFFSTLPSSIVLIYLPLHYLSL</sequence>